<evidence type="ECO:0000256" key="1">
    <source>
        <dbReference type="ARBA" id="ARBA00022801"/>
    </source>
</evidence>
<organism evidence="5 6">
    <name type="scientific">Saccharolobus islandicus (strain HVE10/4)</name>
    <name type="common">Sulfolobus islandicus</name>
    <dbReference type="NCBI Taxonomy" id="930943"/>
    <lineage>
        <taxon>Archaea</taxon>
        <taxon>Thermoproteota</taxon>
        <taxon>Thermoprotei</taxon>
        <taxon>Sulfolobales</taxon>
        <taxon>Sulfolobaceae</taxon>
        <taxon>Saccharolobus</taxon>
    </lineage>
</organism>
<dbReference type="Pfam" id="PF13091">
    <property type="entry name" value="PLDc_2"/>
    <property type="match status" value="1"/>
</dbReference>
<dbReference type="InterPro" id="IPR025202">
    <property type="entry name" value="PLD-like_dom"/>
</dbReference>
<dbReference type="PANTHER" id="PTHR43856">
    <property type="entry name" value="CARDIOLIPIN HYDROLASE"/>
    <property type="match status" value="1"/>
</dbReference>
<dbReference type="EMBL" id="CP002426">
    <property type="protein sequence ID" value="ADX82779.1"/>
    <property type="molecule type" value="Genomic_DNA"/>
</dbReference>
<dbReference type="KEGG" id="sih:SiH_1431"/>
<dbReference type="Proteomes" id="UP000006395">
    <property type="component" value="Chromosome"/>
</dbReference>
<keyword evidence="3" id="KW-0443">Lipid metabolism</keyword>
<feature type="domain" description="PLD phosphodiesterase" evidence="4">
    <location>
        <begin position="640"/>
        <end position="667"/>
    </location>
</feature>
<accession>F0NPM2</accession>
<reference evidence="5 6" key="1">
    <citation type="journal article" date="2011" name="J. Bacteriol.">
        <title>Genome analyses of icelandic strains of Sulfolobus islandicus, model organisms for genetic and virus-host interaction studies.</title>
        <authorList>
            <person name="Guo L."/>
            <person name="Brugger K."/>
            <person name="Liu C."/>
            <person name="Shah S.A."/>
            <person name="Zheng H."/>
            <person name="Zhu Y."/>
            <person name="Wang S."/>
            <person name="Lillestol R.K."/>
            <person name="Chen L."/>
            <person name="Frank J."/>
            <person name="Prangishvili D."/>
            <person name="Paulin L."/>
            <person name="She Q."/>
            <person name="Huang L."/>
            <person name="Garrett R.A."/>
        </authorList>
    </citation>
    <scope>NUCLEOTIDE SEQUENCE [LARGE SCALE GENOMIC DNA]</scope>
    <source>
        <strain evidence="5 6">HVE10/4</strain>
    </source>
</reference>
<proteinExistence type="predicted"/>
<dbReference type="PANTHER" id="PTHR43856:SF1">
    <property type="entry name" value="MITOCHONDRIAL CARDIOLIPIN HYDROLASE"/>
    <property type="match status" value="1"/>
</dbReference>
<gene>
    <name evidence="5" type="ordered locus">SiH_1431</name>
</gene>
<evidence type="ECO:0000259" key="4">
    <source>
        <dbReference type="PROSITE" id="PS50035"/>
    </source>
</evidence>
<dbReference type="PROSITE" id="PS50035">
    <property type="entry name" value="PLD"/>
    <property type="match status" value="1"/>
</dbReference>
<evidence type="ECO:0000313" key="6">
    <source>
        <dbReference type="Proteomes" id="UP000006395"/>
    </source>
</evidence>
<dbReference type="GO" id="GO:0016891">
    <property type="term" value="F:RNA endonuclease activity producing 5'-phosphomonoesters, hydrolytic mechanism"/>
    <property type="evidence" value="ECO:0007669"/>
    <property type="project" value="TreeGrafter"/>
</dbReference>
<name>F0NPM2_SACI0</name>
<keyword evidence="2" id="KW-0442">Lipid degradation</keyword>
<evidence type="ECO:0000256" key="2">
    <source>
        <dbReference type="ARBA" id="ARBA00022963"/>
    </source>
</evidence>
<keyword evidence="6" id="KW-1185">Reference proteome</keyword>
<evidence type="ECO:0000256" key="3">
    <source>
        <dbReference type="ARBA" id="ARBA00023098"/>
    </source>
</evidence>
<sequence length="702" mass="80676">MMIMSEYSGTKRSGIQALYTFTPFKLLFGKNEYGLILVPIVYNDTNENINWNVGIADIFHAPYYKRDFKVVLPKEIRPYIFASSSRNDVEYRNTSLLRDPSYIIDKEKASKPFPLIARYNHTSLTNGYYCKYGLVLLHSRKQCPLAEKCKLFERDENGGCKYYDGPMPYERLYTVFPHIVRRVREGGIGNRKMISALIIVKTRNIERILGKIEFSDKLIMEAFSDATIFYAKAADLMYKDFLWVSYKDGIGFRLNNLNGLIIKFNINTLEDYVSWLLRNNSEIRDWLCTKMSIYFDNKKNITLNKFGLSHKGFAAMDRFEGVIDSIIDGKFKERCKDDNLTLFGSFILVHTLAHVIISNVIDALVKSNISSDYTYYIEHPVFGDTSTTIYIVETIYGGFGYLKNISNMISAGDSTLRGILNNLPNIYDNHERRSNGSLSNLRQIVSRFSGRLDNDILNRVIDIFDSWRTTSSPFPNSFPINFVVRNYLGKRFKSGINKDGDTRQTFKDLIAELPLCWDGCNLCVGMDKGCMFGPYDQPFLISRKVVSEFLKTHTDWFGKKDFSFTNNLYSIFKDLINLAENEIKIVSPWIGKEIIDDLRAVKEEKDLLITVVCLDDKKNDEAIKEAEKAGIRIIKVPSSVEGIIHAKFMIIDDSIALMGSANLTINGLKKNVETEIVTIDPNKIEKLLQQFHEIVMKYELHE</sequence>
<dbReference type="SUPFAM" id="SSF56024">
    <property type="entry name" value="Phospholipase D/nuclease"/>
    <property type="match status" value="1"/>
</dbReference>
<dbReference type="HOGENOM" id="CLU_397744_0_0_2"/>
<keyword evidence="1" id="KW-0378">Hydrolase</keyword>
<dbReference type="InterPro" id="IPR001736">
    <property type="entry name" value="PLipase_D/transphosphatidylase"/>
</dbReference>
<dbReference type="GO" id="GO:0016042">
    <property type="term" value="P:lipid catabolic process"/>
    <property type="evidence" value="ECO:0007669"/>
    <property type="project" value="UniProtKB-KW"/>
</dbReference>
<dbReference type="InterPro" id="IPR051406">
    <property type="entry name" value="PLD_domain"/>
</dbReference>
<dbReference type="AlphaFoldDB" id="F0NPM2"/>
<evidence type="ECO:0000313" key="5">
    <source>
        <dbReference type="EMBL" id="ADX82779.1"/>
    </source>
</evidence>
<protein>
    <submittedName>
        <fullName evidence="5">Phospholipase D/Transphosphatidylase</fullName>
    </submittedName>
</protein>
<dbReference type="Gene3D" id="3.30.870.10">
    <property type="entry name" value="Endonuclease Chain A"/>
    <property type="match status" value="1"/>
</dbReference>
<dbReference type="SMART" id="SM00155">
    <property type="entry name" value="PLDc"/>
    <property type="match status" value="1"/>
</dbReference>